<evidence type="ECO:0000259" key="15">
    <source>
        <dbReference type="Pfam" id="PF20560"/>
    </source>
</evidence>
<dbReference type="GO" id="GO:1902600">
    <property type="term" value="P:proton transmembrane transport"/>
    <property type="evidence" value="ECO:0007669"/>
    <property type="project" value="UniProtKB-KW"/>
</dbReference>
<keyword evidence="7 13" id="KW-0812">Transmembrane</keyword>
<dbReference type="Pfam" id="PF20560">
    <property type="entry name" value="MotA_N"/>
    <property type="match status" value="1"/>
</dbReference>
<sequence>MISVIGLVVLLVMVFGGFALAGGNLLVIMAALPLEMLIIGGAAAGATLVATDIAGIKQMGAGLGLVVKGPKYKKADYSAAIFLTARLMKMFRTEGAVAVEPHIEDPKSSSLFAEYPQFLKDPFFLHLLCDSMRLLVVSTGTLSPQAVDDVIETALDTHHAAALKPCDRLTTMSDALPALGIVAAVLGVIKTMASIDKPPAILGGMIGSALVGTFLGVLLSYGIVGPLSARLRSIIDADAEIYLVIRRVIVASLKGQPQPLVIEAARTAIDPANQPSFAEVFDGLRAAK</sequence>
<evidence type="ECO:0000256" key="5">
    <source>
        <dbReference type="ARBA" id="ARBA00022500"/>
    </source>
</evidence>
<keyword evidence="3" id="KW-0813">Transport</keyword>
<evidence type="ECO:0000313" key="16">
    <source>
        <dbReference type="EMBL" id="MBB6226687.1"/>
    </source>
</evidence>
<feature type="transmembrane region" description="Helical" evidence="13">
    <location>
        <begin position="175"/>
        <end position="195"/>
    </location>
</feature>
<evidence type="ECO:0000256" key="1">
    <source>
        <dbReference type="ARBA" id="ARBA00004429"/>
    </source>
</evidence>
<evidence type="ECO:0000256" key="9">
    <source>
        <dbReference type="ARBA" id="ARBA00022781"/>
    </source>
</evidence>
<keyword evidence="4" id="KW-1003">Cell membrane</keyword>
<feature type="domain" description="Motility protein A N-terminal" evidence="15">
    <location>
        <begin position="4"/>
        <end position="95"/>
    </location>
</feature>
<protein>
    <submittedName>
        <fullName evidence="16">Chemotaxis protein MotA</fullName>
    </submittedName>
</protein>
<feature type="domain" description="MotA/TolQ/ExbB proton channel" evidence="14">
    <location>
        <begin position="140"/>
        <end position="236"/>
    </location>
</feature>
<comment type="caution">
    <text evidence="16">The sequence shown here is derived from an EMBL/GenBank/DDBJ whole genome shotgun (WGS) entry which is preliminary data.</text>
</comment>
<proteinExistence type="inferred from homology"/>
<accession>A0A841L201</accession>
<evidence type="ECO:0000256" key="3">
    <source>
        <dbReference type="ARBA" id="ARBA00022448"/>
    </source>
</evidence>
<dbReference type="Proteomes" id="UP000538147">
    <property type="component" value="Unassembled WGS sequence"/>
</dbReference>
<dbReference type="GO" id="GO:0006935">
    <property type="term" value="P:chemotaxis"/>
    <property type="evidence" value="ECO:0007669"/>
    <property type="project" value="UniProtKB-KW"/>
</dbReference>
<dbReference type="PANTHER" id="PTHR30433">
    <property type="entry name" value="CHEMOTAXIS PROTEIN MOTA"/>
    <property type="match status" value="1"/>
</dbReference>
<dbReference type="GO" id="GO:0071978">
    <property type="term" value="P:bacterial-type flagellum-dependent swarming motility"/>
    <property type="evidence" value="ECO:0007669"/>
    <property type="project" value="InterPro"/>
</dbReference>
<comment type="subcellular location">
    <subcellularLocation>
        <location evidence="1">Cell inner membrane</location>
        <topology evidence="1">Multi-pass membrane protein</topology>
    </subcellularLocation>
</comment>
<feature type="transmembrane region" description="Helical" evidence="13">
    <location>
        <begin position="201"/>
        <end position="224"/>
    </location>
</feature>
<dbReference type="InterPro" id="IPR047055">
    <property type="entry name" value="MotA-like"/>
</dbReference>
<keyword evidence="5" id="KW-0145">Chemotaxis</keyword>
<keyword evidence="8" id="KW-0283">Flagellar rotation</keyword>
<dbReference type="EMBL" id="JACIIV010000005">
    <property type="protein sequence ID" value="MBB6226687.1"/>
    <property type="molecule type" value="Genomic_DNA"/>
</dbReference>
<dbReference type="AlphaFoldDB" id="A0A841L201"/>
<keyword evidence="17" id="KW-1185">Reference proteome</keyword>
<organism evidence="16 17">
    <name type="scientific">Polymorphobacter multimanifer</name>
    <dbReference type="NCBI Taxonomy" id="1070431"/>
    <lineage>
        <taxon>Bacteria</taxon>
        <taxon>Pseudomonadati</taxon>
        <taxon>Pseudomonadota</taxon>
        <taxon>Alphaproteobacteria</taxon>
        <taxon>Sphingomonadales</taxon>
        <taxon>Sphingosinicellaceae</taxon>
        <taxon>Polymorphobacter</taxon>
    </lineage>
</organism>
<evidence type="ECO:0000256" key="7">
    <source>
        <dbReference type="ARBA" id="ARBA00022692"/>
    </source>
</evidence>
<dbReference type="InterPro" id="IPR002898">
    <property type="entry name" value="MotA_ExbB_proton_chnl"/>
</dbReference>
<evidence type="ECO:0000256" key="10">
    <source>
        <dbReference type="ARBA" id="ARBA00022989"/>
    </source>
</evidence>
<dbReference type="NCBIfam" id="TIGR03818">
    <property type="entry name" value="MotA1"/>
    <property type="match status" value="1"/>
</dbReference>
<evidence type="ECO:0000256" key="8">
    <source>
        <dbReference type="ARBA" id="ARBA00022779"/>
    </source>
</evidence>
<evidence type="ECO:0000256" key="11">
    <source>
        <dbReference type="ARBA" id="ARBA00023065"/>
    </source>
</evidence>
<evidence type="ECO:0000259" key="14">
    <source>
        <dbReference type="Pfam" id="PF01618"/>
    </source>
</evidence>
<dbReference type="InterPro" id="IPR046786">
    <property type="entry name" value="MotA_N"/>
</dbReference>
<comment type="similarity">
    <text evidence="2">Belongs to the MotA family.</text>
</comment>
<keyword evidence="6" id="KW-0997">Cell inner membrane</keyword>
<evidence type="ECO:0000256" key="4">
    <source>
        <dbReference type="ARBA" id="ARBA00022475"/>
    </source>
</evidence>
<evidence type="ECO:0000313" key="17">
    <source>
        <dbReference type="Proteomes" id="UP000538147"/>
    </source>
</evidence>
<dbReference type="GO" id="GO:0005886">
    <property type="term" value="C:plasma membrane"/>
    <property type="evidence" value="ECO:0007669"/>
    <property type="project" value="UniProtKB-SubCell"/>
</dbReference>
<dbReference type="PANTHER" id="PTHR30433:SF4">
    <property type="entry name" value="MOTILITY PROTEIN A"/>
    <property type="match status" value="1"/>
</dbReference>
<keyword evidence="9" id="KW-0375">Hydrogen ion transport</keyword>
<gene>
    <name evidence="16" type="ORF">FHS79_000845</name>
</gene>
<dbReference type="InterPro" id="IPR022522">
    <property type="entry name" value="Flagellar_motor_stator_MotA"/>
</dbReference>
<evidence type="ECO:0000256" key="12">
    <source>
        <dbReference type="ARBA" id="ARBA00023136"/>
    </source>
</evidence>
<name>A0A841L201_9SPHN</name>
<keyword evidence="10 13" id="KW-1133">Transmembrane helix</keyword>
<keyword evidence="12 13" id="KW-0472">Membrane</keyword>
<evidence type="ECO:0000256" key="2">
    <source>
        <dbReference type="ARBA" id="ARBA00008038"/>
    </source>
</evidence>
<dbReference type="InterPro" id="IPR000540">
    <property type="entry name" value="Flag_MotA_CS"/>
</dbReference>
<dbReference type="PROSITE" id="PS01307">
    <property type="entry name" value="MOTA"/>
    <property type="match status" value="1"/>
</dbReference>
<evidence type="ECO:0000256" key="6">
    <source>
        <dbReference type="ARBA" id="ARBA00022519"/>
    </source>
</evidence>
<feature type="transmembrane region" description="Helical" evidence="13">
    <location>
        <begin position="31"/>
        <end position="50"/>
    </location>
</feature>
<dbReference type="Pfam" id="PF01618">
    <property type="entry name" value="MotA_ExbB"/>
    <property type="match status" value="1"/>
</dbReference>
<dbReference type="RefSeq" id="WP_184195870.1">
    <property type="nucleotide sequence ID" value="NZ_BMOX01000005.1"/>
</dbReference>
<evidence type="ECO:0000256" key="13">
    <source>
        <dbReference type="SAM" id="Phobius"/>
    </source>
</evidence>
<keyword evidence="11" id="KW-0406">Ion transport</keyword>
<reference evidence="16 17" key="1">
    <citation type="submission" date="2020-08" db="EMBL/GenBank/DDBJ databases">
        <title>Genomic Encyclopedia of Type Strains, Phase IV (KMG-IV): sequencing the most valuable type-strain genomes for metagenomic binning, comparative biology and taxonomic classification.</title>
        <authorList>
            <person name="Goeker M."/>
        </authorList>
    </citation>
    <scope>NUCLEOTIDE SEQUENCE [LARGE SCALE GENOMIC DNA]</scope>
    <source>
        <strain evidence="16 17">DSM 102189</strain>
    </source>
</reference>